<dbReference type="InterPro" id="IPR017941">
    <property type="entry name" value="Rieske_2Fe-2S"/>
</dbReference>
<dbReference type="SUPFAM" id="SSF55961">
    <property type="entry name" value="Bet v1-like"/>
    <property type="match status" value="1"/>
</dbReference>
<evidence type="ECO:0000313" key="10">
    <source>
        <dbReference type="Proteomes" id="UP001230156"/>
    </source>
</evidence>
<proteinExistence type="predicted"/>
<dbReference type="Gene3D" id="2.102.10.10">
    <property type="entry name" value="Rieske [2Fe-2S] iron-sulphur domain"/>
    <property type="match status" value="1"/>
</dbReference>
<dbReference type="InterPro" id="IPR015879">
    <property type="entry name" value="Ring_hydroxy_dOase_asu_C_dom"/>
</dbReference>
<dbReference type="GO" id="GO:0051213">
    <property type="term" value="F:dioxygenase activity"/>
    <property type="evidence" value="ECO:0007669"/>
    <property type="project" value="UniProtKB-KW"/>
</dbReference>
<evidence type="ECO:0000256" key="2">
    <source>
        <dbReference type="ARBA" id="ARBA00022714"/>
    </source>
</evidence>
<keyword evidence="2" id="KW-0001">2Fe-2S</keyword>
<keyword evidence="3" id="KW-0479">Metal-binding</keyword>
<dbReference type="PANTHER" id="PTHR43756">
    <property type="entry name" value="CHOLINE MONOOXYGENASE, CHLOROPLASTIC"/>
    <property type="match status" value="1"/>
</dbReference>
<keyword evidence="9" id="KW-0223">Dioxygenase</keyword>
<dbReference type="Pfam" id="PF00355">
    <property type="entry name" value="Rieske"/>
    <property type="match status" value="1"/>
</dbReference>
<dbReference type="EMBL" id="JAUYVI010000005">
    <property type="protein sequence ID" value="MDQ7249692.1"/>
    <property type="molecule type" value="Genomic_DNA"/>
</dbReference>
<dbReference type="PANTHER" id="PTHR43756:SF5">
    <property type="entry name" value="CHOLINE MONOOXYGENASE, CHLOROPLASTIC"/>
    <property type="match status" value="1"/>
</dbReference>
<organism evidence="9 10">
    <name type="scientific">Dongia sedimenti</name>
    <dbReference type="NCBI Taxonomy" id="3064282"/>
    <lineage>
        <taxon>Bacteria</taxon>
        <taxon>Pseudomonadati</taxon>
        <taxon>Pseudomonadota</taxon>
        <taxon>Alphaproteobacteria</taxon>
        <taxon>Rhodospirillales</taxon>
        <taxon>Dongiaceae</taxon>
        <taxon>Dongia</taxon>
    </lineage>
</organism>
<evidence type="ECO:0000256" key="1">
    <source>
        <dbReference type="ARBA" id="ARBA00001962"/>
    </source>
</evidence>
<feature type="domain" description="Rieske" evidence="8">
    <location>
        <begin position="41"/>
        <end position="149"/>
    </location>
</feature>
<dbReference type="PRINTS" id="PR00090">
    <property type="entry name" value="RNGDIOXGNASE"/>
</dbReference>
<keyword evidence="5" id="KW-0408">Iron</keyword>
<accession>A0ABU0YPP1</accession>
<reference evidence="10" key="1">
    <citation type="submission" date="2023-08" db="EMBL/GenBank/DDBJ databases">
        <title>Rhodospirillaceae gen. nov., a novel taxon isolated from the Yangtze River Yuezi River estuary sludge.</title>
        <authorList>
            <person name="Ruan L."/>
        </authorList>
    </citation>
    <scope>NUCLEOTIDE SEQUENCE [LARGE SCALE GENOMIC DNA]</scope>
    <source>
        <strain evidence="10">R-7</strain>
    </source>
</reference>
<keyword evidence="6" id="KW-0411">Iron-sulfur</keyword>
<dbReference type="Pfam" id="PF00848">
    <property type="entry name" value="Ring_hydroxyl_A"/>
    <property type="match status" value="1"/>
</dbReference>
<name>A0ABU0YPP1_9PROT</name>
<evidence type="ECO:0000256" key="6">
    <source>
        <dbReference type="ARBA" id="ARBA00023014"/>
    </source>
</evidence>
<evidence type="ECO:0000256" key="5">
    <source>
        <dbReference type="ARBA" id="ARBA00023004"/>
    </source>
</evidence>
<dbReference type="PROSITE" id="PS51296">
    <property type="entry name" value="RIESKE"/>
    <property type="match status" value="1"/>
</dbReference>
<gene>
    <name evidence="9" type="ORF">Q8A70_18530</name>
</gene>
<evidence type="ECO:0000256" key="3">
    <source>
        <dbReference type="ARBA" id="ARBA00022723"/>
    </source>
</evidence>
<dbReference type="SUPFAM" id="SSF50022">
    <property type="entry name" value="ISP domain"/>
    <property type="match status" value="1"/>
</dbReference>
<comment type="cofactor">
    <cofactor evidence="1">
        <name>Fe cation</name>
        <dbReference type="ChEBI" id="CHEBI:24875"/>
    </cofactor>
</comment>
<keyword evidence="4 9" id="KW-0560">Oxidoreductase</keyword>
<dbReference type="InterPro" id="IPR036922">
    <property type="entry name" value="Rieske_2Fe-2S_sf"/>
</dbReference>
<dbReference type="CDD" id="cd03469">
    <property type="entry name" value="Rieske_RO_Alpha_N"/>
    <property type="match status" value="1"/>
</dbReference>
<protein>
    <submittedName>
        <fullName evidence="9">Aromatic ring-hydroxylating dioxygenase subunit alpha</fullName>
        <ecNumber evidence="9">1.14.13.-</ecNumber>
    </submittedName>
</protein>
<dbReference type="Proteomes" id="UP001230156">
    <property type="component" value="Unassembled WGS sequence"/>
</dbReference>
<evidence type="ECO:0000256" key="7">
    <source>
        <dbReference type="SAM" id="MobiDB-lite"/>
    </source>
</evidence>
<dbReference type="Gene3D" id="3.90.380.10">
    <property type="entry name" value="Naphthalene 1,2-dioxygenase Alpha Subunit, Chain A, domain 1"/>
    <property type="match status" value="1"/>
</dbReference>
<comment type="caution">
    <text evidence="9">The sequence shown here is derived from an EMBL/GenBank/DDBJ whole genome shotgun (WGS) entry which is preliminary data.</text>
</comment>
<feature type="region of interest" description="Disordered" evidence="7">
    <location>
        <begin position="383"/>
        <end position="403"/>
    </location>
</feature>
<sequence length="403" mass="45677">MTEQSPIKSARKIAPLVLPAWTYRHAELNELEYEALFRPSWQFACHVNQVKNIGDFVTLDLLRDSILVLRGKDGELRAFMNVCRHRGAKLLDGAGTCKARVTCPYHGWSYNLRGELAGMPAEKTFPGADKKQLGLRSVELEILCGLVFVRVVPGGVSLKEMWKDYIHLIEPYRLEEMVPLEEPWVENWACNWKVGVDNNLENYHVPVGHPGYDRLLDSDLGGFMNEHGVAGSKSVLRDKLSSNWSERRYQQMAPALNEDLPEEIRTSWMFFTMPPNIGIDIYGDSMDVFQFLPLGAETCTVRYPIFVRPDARREMKVLRYLNARINRQVSAEDKLLSERVQVGLNSHGFEFGPLSEYEGCIHDFHDRVRKACPVATLPEAPTQGSLRQVNDRMLNPGSAASAA</sequence>
<keyword evidence="10" id="KW-1185">Reference proteome</keyword>
<dbReference type="CDD" id="cd00680">
    <property type="entry name" value="RHO_alpha_C"/>
    <property type="match status" value="1"/>
</dbReference>
<dbReference type="EC" id="1.14.13.-" evidence="9"/>
<dbReference type="RefSeq" id="WP_379957909.1">
    <property type="nucleotide sequence ID" value="NZ_JAUYVI010000005.1"/>
</dbReference>
<evidence type="ECO:0000313" key="9">
    <source>
        <dbReference type="EMBL" id="MDQ7249692.1"/>
    </source>
</evidence>
<evidence type="ECO:0000259" key="8">
    <source>
        <dbReference type="PROSITE" id="PS51296"/>
    </source>
</evidence>
<dbReference type="InterPro" id="IPR001663">
    <property type="entry name" value="Rng_hydr_dOase-A"/>
</dbReference>
<evidence type="ECO:0000256" key="4">
    <source>
        <dbReference type="ARBA" id="ARBA00023002"/>
    </source>
</evidence>